<dbReference type="EMBL" id="JANFPJ010000103">
    <property type="protein sequence ID" value="MDT7527033.1"/>
    <property type="molecule type" value="Genomic_DNA"/>
</dbReference>
<evidence type="ECO:0000313" key="1">
    <source>
        <dbReference type="EMBL" id="MDT7527033.1"/>
    </source>
</evidence>
<reference evidence="1 2" key="1">
    <citation type="submission" date="2022-07" db="EMBL/GenBank/DDBJ databases">
        <title>Pseudidiomarina sp. nov, a marine bacterium isolated from Pacific Ocean.</title>
        <authorList>
            <person name="Wang Y."/>
        </authorList>
    </citation>
    <scope>NUCLEOTIDE SEQUENCE [LARGE SCALE GENOMIC DNA]</scope>
    <source>
        <strain evidence="1 2">GXY010</strain>
    </source>
</reference>
<dbReference type="RefSeq" id="WP_313933517.1">
    <property type="nucleotide sequence ID" value="NZ_JANFPJ010000103.1"/>
</dbReference>
<feature type="non-terminal residue" evidence="1">
    <location>
        <position position="1"/>
    </location>
</feature>
<keyword evidence="2" id="KW-1185">Reference proteome</keyword>
<dbReference type="Proteomes" id="UP001305027">
    <property type="component" value="Unassembled WGS sequence"/>
</dbReference>
<organism evidence="1 2">
    <name type="scientific">Pseudidiomarina fusca</name>
    <dbReference type="NCBI Taxonomy" id="2965078"/>
    <lineage>
        <taxon>Bacteria</taxon>
        <taxon>Pseudomonadati</taxon>
        <taxon>Pseudomonadota</taxon>
        <taxon>Gammaproteobacteria</taxon>
        <taxon>Alteromonadales</taxon>
        <taxon>Idiomarinaceae</taxon>
        <taxon>Pseudidiomarina</taxon>
    </lineage>
</organism>
<gene>
    <name evidence="1" type="ORF">NOG12_13250</name>
</gene>
<proteinExistence type="predicted"/>
<comment type="caution">
    <text evidence="1">The sequence shown here is derived from an EMBL/GenBank/DDBJ whole genome shotgun (WGS) entry which is preliminary data.</text>
</comment>
<accession>A0ABU3KZV8</accession>
<sequence length="165" mass="17689">ALHVTMKLSIATLILLFSTFCFGGSMEQGKAESQQLMDAVLPLAEQLLAQHGEFFPYGGAMTPSGEIVSVAAYDGDEHPPSSEVISMLQQAFISAAQSGEYKATALVYDVRVPLPETGEKSDAIAIALDHESGYSVVVLLPYQLTEQELRFGNIFAQAGDNGVFK</sequence>
<name>A0ABU3KZV8_9GAMM</name>
<evidence type="ECO:0000313" key="2">
    <source>
        <dbReference type="Proteomes" id="UP001305027"/>
    </source>
</evidence>
<protein>
    <submittedName>
        <fullName evidence="1">Uncharacterized protein</fullName>
    </submittedName>
</protein>